<accession>A0A1J5MQK4</accession>
<organism evidence="2 3">
    <name type="scientific">Pseudodesulfovibrio hydrargyri</name>
    <dbReference type="NCBI Taxonomy" id="2125990"/>
    <lineage>
        <taxon>Bacteria</taxon>
        <taxon>Pseudomonadati</taxon>
        <taxon>Thermodesulfobacteriota</taxon>
        <taxon>Desulfovibrionia</taxon>
        <taxon>Desulfovibrionales</taxon>
        <taxon>Desulfovibrionaceae</taxon>
    </lineage>
</organism>
<protein>
    <submittedName>
        <fullName evidence="2">Uncharacterized protein</fullName>
    </submittedName>
</protein>
<gene>
    <name evidence="2" type="ORF">BerOc1_03654</name>
</gene>
<keyword evidence="3" id="KW-1185">Reference proteome</keyword>
<dbReference type="Proteomes" id="UP000181901">
    <property type="component" value="Unassembled WGS sequence"/>
</dbReference>
<sequence>MNLLRLNIWRKCILGGFLAAVVLMFAIDWGYHFNVGHVVRLFVGAVALWLVVDRL</sequence>
<dbReference type="RefSeq" id="WP_165610841.1">
    <property type="nucleotide sequence ID" value="NZ_LKAQ01000005.1"/>
</dbReference>
<evidence type="ECO:0000313" key="3">
    <source>
        <dbReference type="Proteomes" id="UP000181901"/>
    </source>
</evidence>
<reference evidence="2 3" key="1">
    <citation type="submission" date="2015-09" db="EMBL/GenBank/DDBJ databases">
        <title>Genome of Desulfovibrio dechloracetivorans BerOc1, a mercury methylating strain isolated from highly hydrocarbons and metals contaminated coastal sediments.</title>
        <authorList>
            <person name="Goni Urriza M."/>
            <person name="Gassie C."/>
            <person name="Bouchez O."/>
            <person name="Klopp C."/>
            <person name="Ranchou-Peyruse A."/>
            <person name="Remy G."/>
        </authorList>
    </citation>
    <scope>NUCLEOTIDE SEQUENCE [LARGE SCALE GENOMIC DNA]</scope>
    <source>
        <strain evidence="2 3">BerOc1</strain>
    </source>
</reference>
<feature type="transmembrane region" description="Helical" evidence="1">
    <location>
        <begin position="12"/>
        <end position="29"/>
    </location>
</feature>
<keyword evidence="1" id="KW-1133">Transmembrane helix</keyword>
<dbReference type="AlphaFoldDB" id="A0A1J5MQK4"/>
<keyword evidence="1" id="KW-0812">Transmembrane</keyword>
<evidence type="ECO:0000256" key="1">
    <source>
        <dbReference type="SAM" id="Phobius"/>
    </source>
</evidence>
<proteinExistence type="predicted"/>
<evidence type="ECO:0000313" key="2">
    <source>
        <dbReference type="EMBL" id="OIQ48901.1"/>
    </source>
</evidence>
<comment type="caution">
    <text evidence="2">The sequence shown here is derived from an EMBL/GenBank/DDBJ whole genome shotgun (WGS) entry which is preliminary data.</text>
</comment>
<dbReference type="EMBL" id="LKAQ01000005">
    <property type="protein sequence ID" value="OIQ48901.1"/>
    <property type="molecule type" value="Genomic_DNA"/>
</dbReference>
<name>A0A1J5MQK4_9BACT</name>
<keyword evidence="1" id="KW-0472">Membrane</keyword>
<feature type="transmembrane region" description="Helical" evidence="1">
    <location>
        <begin position="35"/>
        <end position="52"/>
    </location>
</feature>